<keyword evidence="4" id="KW-0408">Iron</keyword>
<dbReference type="InterPro" id="IPR006638">
    <property type="entry name" value="Elp3/MiaA/NifB-like_rSAM"/>
</dbReference>
<evidence type="ECO:0000256" key="5">
    <source>
        <dbReference type="ARBA" id="ARBA00023014"/>
    </source>
</evidence>
<evidence type="ECO:0000313" key="7">
    <source>
        <dbReference type="Proteomes" id="UP000473571"/>
    </source>
</evidence>
<dbReference type="RefSeq" id="WP_151005395.1">
    <property type="nucleotide sequence ID" value="NZ_CABVPO010000037.1"/>
</dbReference>
<evidence type="ECO:0000313" key="6">
    <source>
        <dbReference type="EMBL" id="KAB0674162.1"/>
    </source>
</evidence>
<dbReference type="EMBL" id="VZOL01000184">
    <property type="protein sequence ID" value="KAB0674162.1"/>
    <property type="molecule type" value="Genomic_DNA"/>
</dbReference>
<dbReference type="GO" id="GO:0051536">
    <property type="term" value="F:iron-sulfur cluster binding"/>
    <property type="evidence" value="ECO:0007669"/>
    <property type="project" value="UniProtKB-KW"/>
</dbReference>
<dbReference type="SFLD" id="SFLDG01067">
    <property type="entry name" value="SPASM/twitch_domain_containing"/>
    <property type="match status" value="1"/>
</dbReference>
<proteinExistence type="predicted"/>
<evidence type="ECO:0000256" key="4">
    <source>
        <dbReference type="ARBA" id="ARBA00023004"/>
    </source>
</evidence>
<dbReference type="SFLD" id="SFLDS00029">
    <property type="entry name" value="Radical_SAM"/>
    <property type="match status" value="1"/>
</dbReference>
<keyword evidence="2" id="KW-0949">S-adenosyl-L-methionine</keyword>
<reference evidence="6 7" key="1">
    <citation type="submission" date="2019-09" db="EMBL/GenBank/DDBJ databases">
        <title>Draft genome sequences of 48 bacterial type strains from the CCUG.</title>
        <authorList>
            <person name="Tunovic T."/>
            <person name="Pineiro-Iglesias B."/>
            <person name="Unosson C."/>
            <person name="Inganas E."/>
            <person name="Ohlen M."/>
            <person name="Cardew S."/>
            <person name="Jensie-Markopoulos S."/>
            <person name="Salva-Serra F."/>
            <person name="Jaen-Luchoro D."/>
            <person name="Karlsson R."/>
            <person name="Svensson-Stadler L."/>
            <person name="Chun J."/>
            <person name="Moore E."/>
        </authorList>
    </citation>
    <scope>NUCLEOTIDE SEQUENCE [LARGE SCALE GENOMIC DNA]</scope>
    <source>
        <strain evidence="6 7">CCUG 65687</strain>
    </source>
</reference>
<dbReference type="Gene3D" id="3.20.20.70">
    <property type="entry name" value="Aldolase class I"/>
    <property type="match status" value="1"/>
</dbReference>
<dbReference type="CDD" id="cd01335">
    <property type="entry name" value="Radical_SAM"/>
    <property type="match status" value="1"/>
</dbReference>
<dbReference type="Proteomes" id="UP000473571">
    <property type="component" value="Unassembled WGS sequence"/>
</dbReference>
<keyword evidence="3" id="KW-0479">Metal-binding</keyword>
<comment type="cofactor">
    <cofactor evidence="1">
        <name>[4Fe-4S] cluster</name>
        <dbReference type="ChEBI" id="CHEBI:49883"/>
    </cofactor>
</comment>
<comment type="caution">
    <text evidence="6">The sequence shown here is derived from an EMBL/GenBank/DDBJ whole genome shotgun (WGS) entry which is preliminary data.</text>
</comment>
<name>A0A6L3NFT8_9BURK</name>
<dbReference type="InterPro" id="IPR007197">
    <property type="entry name" value="rSAM"/>
</dbReference>
<dbReference type="GO" id="GO:0003824">
    <property type="term" value="F:catalytic activity"/>
    <property type="evidence" value="ECO:0007669"/>
    <property type="project" value="InterPro"/>
</dbReference>
<dbReference type="CDD" id="cd21109">
    <property type="entry name" value="SPASM"/>
    <property type="match status" value="1"/>
</dbReference>
<dbReference type="PANTHER" id="PTHR11228">
    <property type="entry name" value="RADICAL SAM DOMAIN PROTEIN"/>
    <property type="match status" value="1"/>
</dbReference>
<dbReference type="SUPFAM" id="SSF102114">
    <property type="entry name" value="Radical SAM enzymes"/>
    <property type="match status" value="1"/>
</dbReference>
<organism evidence="6 7">
    <name type="scientific">Burkholderia territorii</name>
    <dbReference type="NCBI Taxonomy" id="1503055"/>
    <lineage>
        <taxon>Bacteria</taxon>
        <taxon>Pseudomonadati</taxon>
        <taxon>Pseudomonadota</taxon>
        <taxon>Betaproteobacteria</taxon>
        <taxon>Burkholderiales</taxon>
        <taxon>Burkholderiaceae</taxon>
        <taxon>Burkholderia</taxon>
        <taxon>Burkholderia cepacia complex</taxon>
    </lineage>
</organism>
<dbReference type="SMART" id="SM00729">
    <property type="entry name" value="Elp3"/>
    <property type="match status" value="1"/>
</dbReference>
<dbReference type="InterPro" id="IPR058240">
    <property type="entry name" value="rSAM_sf"/>
</dbReference>
<dbReference type="InterPro" id="IPR050377">
    <property type="entry name" value="Radical_SAM_PqqE_MftC-like"/>
</dbReference>
<protein>
    <submittedName>
        <fullName evidence="6">Radical SAM protein</fullName>
    </submittedName>
</protein>
<evidence type="ECO:0000256" key="1">
    <source>
        <dbReference type="ARBA" id="ARBA00001966"/>
    </source>
</evidence>
<gene>
    <name evidence="6" type="ORF">F7R13_15355</name>
</gene>
<evidence type="ECO:0000256" key="3">
    <source>
        <dbReference type="ARBA" id="ARBA00022723"/>
    </source>
</evidence>
<accession>A0A6L3NFT8</accession>
<evidence type="ECO:0000256" key="2">
    <source>
        <dbReference type="ARBA" id="ARBA00022691"/>
    </source>
</evidence>
<sequence>MKKIEAMDFPLFVKWYITQRCNLRCTHCYLTDYQRAPEFNEIVPIIDYLGARGVFGIVLIGGEPVARNDLAEIVRRITSHGMRSKIATNATLVDTEKAHELVDAGGVQYQVSLESPVAEENDAIRGPRTFARAVRGIRALVDAGARIHLAFTLTGVNYRRLESMFELAAALGVTGIKLNAFIPIGTGRLLARQHLLSPDMCREIAEAIVHHSSRFPGLDVEGGAFVKRIHISPNRSSSDATFGCGAGTTSMIINSDLTVSACDMLVEEDRTEQAIQSPADIDAMWRGDALFRRWRGQAQGERTPTIRSFDDVHQHGCHVAFNAYSRNLFTSES</sequence>
<dbReference type="AlphaFoldDB" id="A0A6L3NFT8"/>
<keyword evidence="5" id="KW-0411">Iron-sulfur</keyword>
<dbReference type="PANTHER" id="PTHR11228:SF7">
    <property type="entry name" value="PQQA PEPTIDE CYCLASE"/>
    <property type="match status" value="1"/>
</dbReference>
<dbReference type="PROSITE" id="PS51918">
    <property type="entry name" value="RADICAL_SAM"/>
    <property type="match status" value="1"/>
</dbReference>
<dbReference type="InterPro" id="IPR013785">
    <property type="entry name" value="Aldolase_TIM"/>
</dbReference>
<dbReference type="GO" id="GO:0046872">
    <property type="term" value="F:metal ion binding"/>
    <property type="evidence" value="ECO:0007669"/>
    <property type="project" value="UniProtKB-KW"/>
</dbReference>
<dbReference type="Pfam" id="PF04055">
    <property type="entry name" value="Radical_SAM"/>
    <property type="match status" value="1"/>
</dbReference>
<dbReference type="SFLD" id="SFLDG01386">
    <property type="entry name" value="main_SPASM_domain-containing"/>
    <property type="match status" value="1"/>
</dbReference>